<evidence type="ECO:0000256" key="1">
    <source>
        <dbReference type="SAM" id="MobiDB-lite"/>
    </source>
</evidence>
<name>A0A850CAM4_9ACTN</name>
<dbReference type="Proteomes" id="UP000574690">
    <property type="component" value="Unassembled WGS sequence"/>
</dbReference>
<dbReference type="AlphaFoldDB" id="A0A850CAM4"/>
<evidence type="ECO:0000313" key="3">
    <source>
        <dbReference type="Proteomes" id="UP000574690"/>
    </source>
</evidence>
<evidence type="ECO:0000313" key="2">
    <source>
        <dbReference type="EMBL" id="NUQ88292.1"/>
    </source>
</evidence>
<organism evidence="2 3">
    <name type="scientific">Glycomyces artemisiae</name>
    <dbReference type="NCBI Taxonomy" id="1076443"/>
    <lineage>
        <taxon>Bacteria</taxon>
        <taxon>Bacillati</taxon>
        <taxon>Actinomycetota</taxon>
        <taxon>Actinomycetes</taxon>
        <taxon>Glycomycetales</taxon>
        <taxon>Glycomycetaceae</taxon>
        <taxon>Glycomyces</taxon>
    </lineage>
</organism>
<reference evidence="2 3" key="1">
    <citation type="submission" date="2020-05" db="EMBL/GenBank/DDBJ databases">
        <title>DNA-SIP metagenomic assembled genomes.</title>
        <authorList>
            <person name="Yu J."/>
        </authorList>
    </citation>
    <scope>NUCLEOTIDE SEQUENCE [LARGE SCALE GENOMIC DNA]</scope>
    <source>
        <strain evidence="2">Bin5.27</strain>
    </source>
</reference>
<feature type="region of interest" description="Disordered" evidence="1">
    <location>
        <begin position="191"/>
        <end position="236"/>
    </location>
</feature>
<dbReference type="EMBL" id="JABFXE010000316">
    <property type="protein sequence ID" value="NUQ88292.1"/>
    <property type="molecule type" value="Genomic_DNA"/>
</dbReference>
<gene>
    <name evidence="2" type="ORF">HOQ43_07500</name>
</gene>
<proteinExistence type="predicted"/>
<feature type="compositionally biased region" description="Basic residues" evidence="1">
    <location>
        <begin position="216"/>
        <end position="236"/>
    </location>
</feature>
<sequence length="236" mass="24810">MGVLDTLANGSPNQHSVTMCVDGALQAEWDAAVNAIEDAAAADARAGSLAMENLTAAVAHLDEIRDKVAASEVTFLFRQLPWPKRLTLQSEHPPRDGNLVDQVRGFNVETYLPALIKASCVSVTDAAGDTATTIPDTVWQGLLGGVDDNGDHVDGSLNFKQVNDLVQAATEVNDSETRIPTSARSLLKSQDFGASLAQPDLGTSPRSDSADGSPRGSRKSSTTKKATPKRGRSAAT</sequence>
<protein>
    <submittedName>
        <fullName evidence="2">Uncharacterized protein</fullName>
    </submittedName>
</protein>
<accession>A0A850CAM4</accession>
<comment type="caution">
    <text evidence="2">The sequence shown here is derived from an EMBL/GenBank/DDBJ whole genome shotgun (WGS) entry which is preliminary data.</text>
</comment>